<evidence type="ECO:0000256" key="2">
    <source>
        <dbReference type="ARBA" id="ARBA00009410"/>
    </source>
</evidence>
<keyword evidence="7" id="KW-1185">Reference proteome</keyword>
<reference evidence="6 7" key="1">
    <citation type="journal article" date="2015" name="Int. J. Syst. Evol. Microbiol.">
        <title>Carboxylicivirga linearis sp. nov., isolated from a sea cucumber culture pond.</title>
        <authorList>
            <person name="Wang F.Q."/>
            <person name="Zhou Y.X."/>
            <person name="Lin X.Z."/>
            <person name="Chen G.J."/>
            <person name="Du Z.J."/>
        </authorList>
    </citation>
    <scope>NUCLEOTIDE SEQUENCE [LARGE SCALE GENOMIC DNA]</scope>
    <source>
        <strain evidence="6 7">FB218</strain>
    </source>
</reference>
<accession>A0ABS5JQE2</accession>
<dbReference type="SUPFAM" id="SSF51905">
    <property type="entry name" value="FAD/NAD(P)-binding domain"/>
    <property type="match status" value="1"/>
</dbReference>
<evidence type="ECO:0000256" key="1">
    <source>
        <dbReference type="ARBA" id="ARBA00001974"/>
    </source>
</evidence>
<dbReference type="PANTHER" id="PTHR13847:SF286">
    <property type="entry name" value="D-AMINO ACID DEHYDROGENASE"/>
    <property type="match status" value="1"/>
</dbReference>
<organism evidence="6 7">
    <name type="scientific">Carboxylicivirga linearis</name>
    <dbReference type="NCBI Taxonomy" id="1628157"/>
    <lineage>
        <taxon>Bacteria</taxon>
        <taxon>Pseudomonadati</taxon>
        <taxon>Bacteroidota</taxon>
        <taxon>Bacteroidia</taxon>
        <taxon>Marinilabiliales</taxon>
        <taxon>Marinilabiliaceae</taxon>
        <taxon>Carboxylicivirga</taxon>
    </lineage>
</organism>
<comment type="caution">
    <text evidence="6">The sequence shown here is derived from an EMBL/GenBank/DDBJ whole genome shotgun (WGS) entry which is preliminary data.</text>
</comment>
<evidence type="ECO:0000256" key="3">
    <source>
        <dbReference type="ARBA" id="ARBA00022630"/>
    </source>
</evidence>
<feature type="domain" description="FAD dependent oxidoreductase" evidence="5">
    <location>
        <begin position="4"/>
        <end position="398"/>
    </location>
</feature>
<dbReference type="PANTHER" id="PTHR13847">
    <property type="entry name" value="SARCOSINE DEHYDROGENASE-RELATED"/>
    <property type="match status" value="1"/>
</dbReference>
<evidence type="ECO:0000313" key="7">
    <source>
        <dbReference type="Proteomes" id="UP000708576"/>
    </source>
</evidence>
<dbReference type="EMBL" id="JAGUCO010000001">
    <property type="protein sequence ID" value="MBS2097087.1"/>
    <property type="molecule type" value="Genomic_DNA"/>
</dbReference>
<comment type="cofactor">
    <cofactor evidence="1">
        <name>FAD</name>
        <dbReference type="ChEBI" id="CHEBI:57692"/>
    </cofactor>
</comment>
<comment type="similarity">
    <text evidence="2">Belongs to the DadA oxidoreductase family.</text>
</comment>
<evidence type="ECO:0000256" key="4">
    <source>
        <dbReference type="ARBA" id="ARBA00023002"/>
    </source>
</evidence>
<dbReference type="Proteomes" id="UP000708576">
    <property type="component" value="Unassembled WGS sequence"/>
</dbReference>
<dbReference type="Pfam" id="PF01266">
    <property type="entry name" value="DAO"/>
    <property type="match status" value="1"/>
</dbReference>
<evidence type="ECO:0000259" key="5">
    <source>
        <dbReference type="Pfam" id="PF01266"/>
    </source>
</evidence>
<proteinExistence type="inferred from homology"/>
<dbReference type="Gene3D" id="3.30.9.10">
    <property type="entry name" value="D-Amino Acid Oxidase, subunit A, domain 2"/>
    <property type="match status" value="1"/>
</dbReference>
<dbReference type="RefSeq" id="WP_212212941.1">
    <property type="nucleotide sequence ID" value="NZ_JAGUCO010000001.1"/>
</dbReference>
<dbReference type="Gene3D" id="3.50.50.60">
    <property type="entry name" value="FAD/NAD(P)-binding domain"/>
    <property type="match status" value="2"/>
</dbReference>
<dbReference type="InterPro" id="IPR006076">
    <property type="entry name" value="FAD-dep_OxRdtase"/>
</dbReference>
<dbReference type="InterPro" id="IPR036188">
    <property type="entry name" value="FAD/NAD-bd_sf"/>
</dbReference>
<keyword evidence="3" id="KW-0285">Flavoprotein</keyword>
<sequence length="412" mass="45260">MKKKVLIIGAGVIGLHCAYYLNERGCEVEVIDANEREDESGCSYGNCGLIVPSHFLPMASPAMLQQGLKLMFDRTSPVYLPLARNIKNASWFFRFIQAANKNKVNQGIPILYQLNAESHKLYKELNKISRQQSNYHHKGLLMMATTQKGLDEEGHLSEKAQSLGIKTQMMSASEVVALEPNVKVDIKGAVFYDSDGNVSPEHHMRWLKSWLEEAGVIFHYGTKTEKIIVNKGKIDGVQTRSKKYKADDYILATGVQTSALVRSLGISLPIIAGKGYSIDLPSAELPLKIPAILSEAKVAITPLGNKVRLGSGMEFGGRVGELRMQRIQSMLNQTCAAIPSIKPKVAKEQVVWEGLRPLSPTGIPYIGGFKSYKNLFVASGHAMMGMSLAPITGKLISQHVMGEKPMIDLGAY</sequence>
<dbReference type="SUPFAM" id="SSF54373">
    <property type="entry name" value="FAD-linked reductases, C-terminal domain"/>
    <property type="match status" value="1"/>
</dbReference>
<name>A0ABS5JQE2_9BACT</name>
<keyword evidence="4" id="KW-0560">Oxidoreductase</keyword>
<evidence type="ECO:0000313" key="6">
    <source>
        <dbReference type="EMBL" id="MBS2097087.1"/>
    </source>
</evidence>
<protein>
    <submittedName>
        <fullName evidence="6">FAD-dependent oxidoreductase</fullName>
    </submittedName>
</protein>
<gene>
    <name evidence="6" type="ORF">KEM10_02280</name>
</gene>